<proteinExistence type="predicted"/>
<keyword evidence="3" id="KW-1185">Reference proteome</keyword>
<dbReference type="GeneID" id="93682986"/>
<dbReference type="InterPro" id="IPR013078">
    <property type="entry name" value="His_Pase_superF_clade-1"/>
</dbReference>
<dbReference type="Proteomes" id="UP000053681">
    <property type="component" value="Unassembled WGS sequence"/>
</dbReference>
<dbReference type="InterPro" id="IPR029033">
    <property type="entry name" value="His_PPase_superfam"/>
</dbReference>
<dbReference type="Pfam" id="PF00300">
    <property type="entry name" value="His_Phos_1"/>
    <property type="match status" value="1"/>
</dbReference>
<dbReference type="RefSeq" id="WP_061785545.1">
    <property type="nucleotide sequence ID" value="NZ_KQ758665.1"/>
</dbReference>
<dbReference type="AlphaFoldDB" id="A0A0V8JJH8"/>
<feature type="binding site" evidence="1">
    <location>
        <position position="63"/>
    </location>
    <ligand>
        <name>substrate</name>
    </ligand>
</feature>
<evidence type="ECO:0000256" key="1">
    <source>
        <dbReference type="PIRSR" id="PIRSR613078-2"/>
    </source>
</evidence>
<dbReference type="Gene3D" id="3.40.50.1240">
    <property type="entry name" value="Phosphoglycerate mutase-like"/>
    <property type="match status" value="1"/>
</dbReference>
<comment type="caution">
    <text evidence="2">The sequence shown here is derived from an EMBL/GenBank/DDBJ whole genome shotgun (WGS) entry which is preliminary data.</text>
</comment>
<accession>A0A0V8JJH8</accession>
<reference evidence="2 3" key="1">
    <citation type="submission" date="2015-11" db="EMBL/GenBank/DDBJ databases">
        <title>Bacillus caseinolyticus sp nov.</title>
        <authorList>
            <person name="Dastager S.G."/>
            <person name="Mawlankar R."/>
        </authorList>
    </citation>
    <scope>NUCLEOTIDE SEQUENCE [LARGE SCALE GENOMIC DNA]</scope>
    <source>
        <strain evidence="2 3">SGD-V-76</strain>
    </source>
</reference>
<gene>
    <name evidence="2" type="ORF">AS180_14310</name>
</gene>
<dbReference type="SUPFAM" id="SSF53254">
    <property type="entry name" value="Phosphoglycerate mutase-like"/>
    <property type="match status" value="1"/>
</dbReference>
<evidence type="ECO:0000313" key="3">
    <source>
        <dbReference type="Proteomes" id="UP000053681"/>
    </source>
</evidence>
<evidence type="ECO:0000313" key="2">
    <source>
        <dbReference type="EMBL" id="KSU87205.1"/>
    </source>
</evidence>
<evidence type="ECO:0008006" key="4">
    <source>
        <dbReference type="Google" id="ProtNLM"/>
    </source>
</evidence>
<organism evidence="2 3">
    <name type="scientific">Priestia veravalensis</name>
    <dbReference type="NCBI Taxonomy" id="1414648"/>
    <lineage>
        <taxon>Bacteria</taxon>
        <taxon>Bacillati</taxon>
        <taxon>Bacillota</taxon>
        <taxon>Bacilli</taxon>
        <taxon>Bacillales</taxon>
        <taxon>Bacillaceae</taxon>
        <taxon>Priestia</taxon>
    </lineage>
</organism>
<sequence length="187" mass="21617">MKISFIRHGKSAWNENEKISSEQFREWVSAYDEKGVQEEEEYPQSTVEIVASSGIVLTSDLKRSQHSANLLTRGSRLNSDSIFREVELPQCTFGQFIKCKPAVWLVILRLLWLAGYSQSCESYKQARKRAKIGAERLVQYAKNKETVVLVGHGFFNRLLAKELEKMGWVTYEKMSSKHWKCITYESP</sequence>
<protein>
    <recommendedName>
        <fullName evidence="4">Histidine phosphatase family protein</fullName>
    </recommendedName>
</protein>
<dbReference type="EMBL" id="LNQP01000050">
    <property type="protein sequence ID" value="KSU87205.1"/>
    <property type="molecule type" value="Genomic_DNA"/>
</dbReference>
<name>A0A0V8JJH8_9BACI</name>
<feature type="binding site" evidence="1">
    <location>
        <begin position="7"/>
        <end position="14"/>
    </location>
    <ligand>
        <name>substrate</name>
    </ligand>
</feature>